<keyword evidence="2" id="KW-1185">Reference proteome</keyword>
<dbReference type="RefSeq" id="WP_089329723.1">
    <property type="nucleotide sequence ID" value="NZ_FZOR01000040.1"/>
</dbReference>
<accession>A0A239NG06</accession>
<proteinExistence type="predicted"/>
<dbReference type="InterPro" id="IPR015946">
    <property type="entry name" value="KH_dom-like_a/b"/>
</dbReference>
<organism evidence="1 2">
    <name type="scientific">Actinomadura meyerae</name>
    <dbReference type="NCBI Taxonomy" id="240840"/>
    <lineage>
        <taxon>Bacteria</taxon>
        <taxon>Bacillati</taxon>
        <taxon>Actinomycetota</taxon>
        <taxon>Actinomycetes</taxon>
        <taxon>Streptosporangiales</taxon>
        <taxon>Thermomonosporaceae</taxon>
        <taxon>Actinomadura</taxon>
    </lineage>
</organism>
<dbReference type="InterPro" id="IPR036102">
    <property type="entry name" value="OsmC/Ohrsf"/>
</dbReference>
<dbReference type="Gene3D" id="3.30.300.20">
    <property type="match status" value="1"/>
</dbReference>
<name>A0A239NG06_9ACTN</name>
<evidence type="ECO:0000313" key="2">
    <source>
        <dbReference type="Proteomes" id="UP000198318"/>
    </source>
</evidence>
<dbReference type="EMBL" id="FZOR01000040">
    <property type="protein sequence ID" value="SNT53462.1"/>
    <property type="molecule type" value="Genomic_DNA"/>
</dbReference>
<dbReference type="Pfam" id="PF02566">
    <property type="entry name" value="OsmC"/>
    <property type="match status" value="1"/>
</dbReference>
<dbReference type="Proteomes" id="UP000198318">
    <property type="component" value="Unassembled WGS sequence"/>
</dbReference>
<protein>
    <submittedName>
        <fullName evidence="1">Uncharacterized OsmC-related protein</fullName>
    </submittedName>
</protein>
<evidence type="ECO:0000313" key="1">
    <source>
        <dbReference type="EMBL" id="SNT53462.1"/>
    </source>
</evidence>
<dbReference type="OrthoDB" id="165141at2"/>
<dbReference type="SUPFAM" id="SSF82784">
    <property type="entry name" value="OsmC-like"/>
    <property type="match status" value="1"/>
</dbReference>
<gene>
    <name evidence="1" type="ORF">SAMN05443665_104033</name>
</gene>
<reference evidence="1 2" key="1">
    <citation type="submission" date="2017-06" db="EMBL/GenBank/DDBJ databases">
        <authorList>
            <person name="Kim H.J."/>
            <person name="Triplett B.A."/>
        </authorList>
    </citation>
    <scope>NUCLEOTIDE SEQUENCE [LARGE SCALE GENOMIC DNA]</scope>
    <source>
        <strain evidence="1 2">DSM 44715</strain>
    </source>
</reference>
<dbReference type="InterPro" id="IPR003718">
    <property type="entry name" value="OsmC/Ohr_fam"/>
</dbReference>
<sequence>MAESDDLETIQIPEVTVRPAPGRAKVVTVPVDGDVVMGMRAEIAEHYGVPGHELEPHATTLDYLIGAAAGCLTGTFSGMLLALGQDTGGGSLVAKAAGRIVKEKAVLRVAGVHVVYELRRDAGVAESDIVRAHAVHQRRCPIARSIGTSVTLTTELRFR</sequence>
<dbReference type="AlphaFoldDB" id="A0A239NG06"/>